<comment type="caution">
    <text evidence="8">The sequence shown here is derived from an EMBL/GenBank/DDBJ whole genome shotgun (WGS) entry which is preliminary data.</text>
</comment>
<evidence type="ECO:0000256" key="5">
    <source>
        <dbReference type="HAMAP-Rule" id="MF_00251"/>
    </source>
</evidence>
<sequence length="70" mass="7968">MTGWSWSCLRTTSRADGSSTATSRSHDPENLTPMKVKPSVKKICDKCKVIRRHGRVMVICDNLRHKQRQG</sequence>
<dbReference type="GO" id="GO:0003735">
    <property type="term" value="F:structural constituent of ribosome"/>
    <property type="evidence" value="ECO:0007669"/>
    <property type="project" value="InterPro"/>
</dbReference>
<dbReference type="PROSITE" id="PS00828">
    <property type="entry name" value="RIBOSOMAL_L36"/>
    <property type="match status" value="1"/>
</dbReference>
<dbReference type="GO" id="GO:0006412">
    <property type="term" value="P:translation"/>
    <property type="evidence" value="ECO:0007669"/>
    <property type="project" value="UniProtKB-UniRule"/>
</dbReference>
<evidence type="ECO:0000256" key="6">
    <source>
        <dbReference type="RuleBase" id="RU000571"/>
    </source>
</evidence>
<dbReference type="Proteomes" id="UP000301309">
    <property type="component" value="Unassembled WGS sequence"/>
</dbReference>
<dbReference type="HAMAP" id="MF_00251">
    <property type="entry name" value="Ribosomal_bL36"/>
    <property type="match status" value="1"/>
</dbReference>
<gene>
    <name evidence="5" type="primary">rpmJ</name>
    <name evidence="8" type="ORF">SVIO_063240</name>
</gene>
<keyword evidence="3 5" id="KW-0687">Ribonucleoprotein</keyword>
<comment type="similarity">
    <text evidence="1 5 6">Belongs to the bacterial ribosomal protein bL36 family.</text>
</comment>
<dbReference type="InterPro" id="IPR035977">
    <property type="entry name" value="Ribosomal_bL36_sp"/>
</dbReference>
<evidence type="ECO:0000256" key="1">
    <source>
        <dbReference type="ARBA" id="ARBA00007645"/>
    </source>
</evidence>
<proteinExistence type="inferred from homology"/>
<dbReference type="InterPro" id="IPR000473">
    <property type="entry name" value="Ribosomal_bL36"/>
</dbReference>
<dbReference type="SUPFAM" id="SSF57840">
    <property type="entry name" value="Ribosomal protein L36"/>
    <property type="match status" value="1"/>
</dbReference>
<keyword evidence="2 5" id="KW-0689">Ribosomal protein</keyword>
<dbReference type="GO" id="GO:0005840">
    <property type="term" value="C:ribosome"/>
    <property type="evidence" value="ECO:0007669"/>
    <property type="project" value="UniProtKB-KW"/>
</dbReference>
<evidence type="ECO:0000256" key="2">
    <source>
        <dbReference type="ARBA" id="ARBA00022980"/>
    </source>
</evidence>
<evidence type="ECO:0000313" key="9">
    <source>
        <dbReference type="Proteomes" id="UP000301309"/>
    </source>
</evidence>
<reference evidence="8 9" key="1">
    <citation type="journal article" date="2020" name="Int. J. Syst. Evol. Microbiol.">
        <title>Reclassification of Streptomyces castelarensis and Streptomyces sporoclivatus as later heterotypic synonyms of Streptomyces antimycoticus.</title>
        <authorList>
            <person name="Komaki H."/>
            <person name="Tamura T."/>
        </authorList>
    </citation>
    <scope>NUCLEOTIDE SEQUENCE [LARGE SCALE GENOMIC DNA]</scope>
    <source>
        <strain evidence="8 9">NBRC 13459</strain>
    </source>
</reference>
<evidence type="ECO:0000256" key="7">
    <source>
        <dbReference type="SAM" id="MobiDB-lite"/>
    </source>
</evidence>
<evidence type="ECO:0000256" key="4">
    <source>
        <dbReference type="ARBA" id="ARBA00035186"/>
    </source>
</evidence>
<dbReference type="Pfam" id="PF00444">
    <property type="entry name" value="Ribosomal_L36"/>
    <property type="match status" value="1"/>
</dbReference>
<evidence type="ECO:0000313" key="8">
    <source>
        <dbReference type="EMBL" id="GDY55701.1"/>
    </source>
</evidence>
<protein>
    <recommendedName>
        <fullName evidence="4 5">Large ribosomal subunit protein bL36</fullName>
    </recommendedName>
</protein>
<feature type="region of interest" description="Disordered" evidence="7">
    <location>
        <begin position="12"/>
        <end position="34"/>
    </location>
</feature>
<dbReference type="AlphaFoldDB" id="A0A4D4L273"/>
<name>A0A4D4L273_STRVO</name>
<evidence type="ECO:0000256" key="3">
    <source>
        <dbReference type="ARBA" id="ARBA00023274"/>
    </source>
</evidence>
<dbReference type="EMBL" id="BJHW01000001">
    <property type="protein sequence ID" value="GDY55701.1"/>
    <property type="molecule type" value="Genomic_DNA"/>
</dbReference>
<dbReference type="GO" id="GO:0005737">
    <property type="term" value="C:cytoplasm"/>
    <property type="evidence" value="ECO:0007669"/>
    <property type="project" value="UniProtKB-ARBA"/>
</dbReference>
<accession>A0A4D4L273</accession>
<dbReference type="GO" id="GO:1990904">
    <property type="term" value="C:ribonucleoprotein complex"/>
    <property type="evidence" value="ECO:0007669"/>
    <property type="project" value="UniProtKB-KW"/>
</dbReference>
<dbReference type="PANTHER" id="PTHR42888:SF1">
    <property type="entry name" value="LARGE RIBOSOMAL SUBUNIT PROTEIN BL36C"/>
    <property type="match status" value="1"/>
</dbReference>
<organism evidence="8 9">
    <name type="scientific">Streptomyces violaceusniger</name>
    <dbReference type="NCBI Taxonomy" id="68280"/>
    <lineage>
        <taxon>Bacteria</taxon>
        <taxon>Bacillati</taxon>
        <taxon>Actinomycetota</taxon>
        <taxon>Actinomycetes</taxon>
        <taxon>Kitasatosporales</taxon>
        <taxon>Streptomycetaceae</taxon>
        <taxon>Streptomyces</taxon>
        <taxon>Streptomyces violaceusniger group</taxon>
    </lineage>
</organism>
<keyword evidence="9" id="KW-1185">Reference proteome</keyword>
<dbReference type="PANTHER" id="PTHR42888">
    <property type="entry name" value="50S RIBOSOMAL PROTEIN L36, CHLOROPLASTIC"/>
    <property type="match status" value="1"/>
</dbReference>
<feature type="compositionally biased region" description="Polar residues" evidence="7">
    <location>
        <begin position="12"/>
        <end position="23"/>
    </location>
</feature>
<dbReference type="NCBIfam" id="TIGR01022">
    <property type="entry name" value="rpmJ_bact"/>
    <property type="match status" value="1"/>
</dbReference>